<evidence type="ECO:0000256" key="5">
    <source>
        <dbReference type="ARBA" id="ARBA00022525"/>
    </source>
</evidence>
<feature type="domain" description="Lipocalin/cytosolic fatty-acid binding" evidence="12">
    <location>
        <begin position="37"/>
        <end position="181"/>
    </location>
</feature>
<dbReference type="InterPro" id="IPR022271">
    <property type="entry name" value="Lipocalin_ApoD"/>
</dbReference>
<dbReference type="Gene3D" id="2.40.128.20">
    <property type="match status" value="1"/>
</dbReference>
<dbReference type="GO" id="GO:0005576">
    <property type="term" value="C:extracellular region"/>
    <property type="evidence" value="ECO:0007669"/>
    <property type="project" value="UniProtKB-SubCell"/>
</dbReference>
<dbReference type="GO" id="GO:0005737">
    <property type="term" value="C:cytoplasm"/>
    <property type="evidence" value="ECO:0007669"/>
    <property type="project" value="TreeGrafter"/>
</dbReference>
<protein>
    <recommendedName>
        <fullName evidence="3">Apolipoprotein D</fullName>
    </recommendedName>
</protein>
<feature type="chain" id="PRO_5034364596" description="Apolipoprotein D" evidence="11">
    <location>
        <begin position="20"/>
        <end position="190"/>
    </location>
</feature>
<dbReference type="InterPro" id="IPR012674">
    <property type="entry name" value="Calycin"/>
</dbReference>
<evidence type="ECO:0000313" key="13">
    <source>
        <dbReference type="Ensembl" id="ENSNMLP00000019546.1"/>
    </source>
</evidence>
<dbReference type="CDD" id="cd19437">
    <property type="entry name" value="lipocalin_apoD-like"/>
    <property type="match status" value="1"/>
</dbReference>
<keyword evidence="6 11" id="KW-0732">Signal</keyword>
<keyword evidence="14" id="KW-1185">Reference proteome</keyword>
<evidence type="ECO:0000256" key="1">
    <source>
        <dbReference type="ARBA" id="ARBA00004613"/>
    </source>
</evidence>
<keyword evidence="9" id="KW-0325">Glycoprotein</keyword>
<keyword evidence="5" id="KW-0964">Secreted</keyword>
<accession>A0A8C6THC6</accession>
<sequence>MELLKVVLLLLLAAASSHSQSFHFLKCPTPTLQENFNATKYLGTWYEIEKLPAMFERGTCVQAKYSLRPDGTVRVHNSELLANGKINSIEGVATITDPSQPAVLSVSFYRGLPDAPYMVLSTDYSSYSLVYSCSDYLGLFHVDFAWILSRTRELDGATIGQLRNELTAIGVDTDRLSITAQTGCGVMDSG</sequence>
<evidence type="ECO:0000313" key="14">
    <source>
        <dbReference type="Proteomes" id="UP000694523"/>
    </source>
</evidence>
<dbReference type="PANTHER" id="PTHR10612">
    <property type="entry name" value="APOLIPOPROTEIN D"/>
    <property type="match status" value="1"/>
</dbReference>
<evidence type="ECO:0000256" key="3">
    <source>
        <dbReference type="ARBA" id="ARBA00019890"/>
    </source>
</evidence>
<dbReference type="PIRSF" id="PIRSF036893">
    <property type="entry name" value="Lipocalin_ApoD"/>
    <property type="match status" value="1"/>
</dbReference>
<evidence type="ECO:0000256" key="11">
    <source>
        <dbReference type="PIRNR" id="PIRNR036893"/>
    </source>
</evidence>
<dbReference type="InterPro" id="IPR002969">
    <property type="entry name" value="ApolipopD"/>
</dbReference>
<dbReference type="PROSITE" id="PS00213">
    <property type="entry name" value="LIPOCALIN"/>
    <property type="match status" value="1"/>
</dbReference>
<dbReference type="FunFam" id="2.40.128.20:FF:000003">
    <property type="entry name" value="Apolipoprotein D"/>
    <property type="match status" value="1"/>
</dbReference>
<dbReference type="GO" id="GO:0042246">
    <property type="term" value="P:tissue regeneration"/>
    <property type="evidence" value="ECO:0007669"/>
    <property type="project" value="InterPro"/>
</dbReference>
<dbReference type="GO" id="GO:0006869">
    <property type="term" value="P:lipid transport"/>
    <property type="evidence" value="ECO:0007669"/>
    <property type="project" value="InterPro"/>
</dbReference>
<keyword evidence="7" id="KW-0446">Lipid-binding</keyword>
<evidence type="ECO:0000256" key="8">
    <source>
        <dbReference type="ARBA" id="ARBA00023157"/>
    </source>
</evidence>
<dbReference type="AlphaFoldDB" id="A0A8C6THC6"/>
<evidence type="ECO:0000256" key="9">
    <source>
        <dbReference type="ARBA" id="ARBA00023180"/>
    </source>
</evidence>
<evidence type="ECO:0000256" key="7">
    <source>
        <dbReference type="ARBA" id="ARBA00023121"/>
    </source>
</evidence>
<evidence type="ECO:0000259" key="12">
    <source>
        <dbReference type="Pfam" id="PF08212"/>
    </source>
</evidence>
<reference evidence="13" key="2">
    <citation type="submission" date="2025-09" db="UniProtKB">
        <authorList>
            <consortium name="Ensembl"/>
        </authorList>
    </citation>
    <scope>IDENTIFICATION</scope>
</reference>
<keyword evidence="4" id="KW-0813">Transport</keyword>
<comment type="similarity">
    <text evidence="2 11">Belongs to the calycin superfamily. Lipocalin family.</text>
</comment>
<name>A0A8C6THC6_9GOBI</name>
<dbReference type="Proteomes" id="UP000694523">
    <property type="component" value="Unplaced"/>
</dbReference>
<reference evidence="13" key="1">
    <citation type="submission" date="2025-08" db="UniProtKB">
        <authorList>
            <consortium name="Ensembl"/>
        </authorList>
    </citation>
    <scope>IDENTIFICATION</scope>
</reference>
<dbReference type="InterPro" id="IPR026222">
    <property type="entry name" value="ApoD_vertbrte"/>
</dbReference>
<evidence type="ECO:0000256" key="2">
    <source>
        <dbReference type="ARBA" id="ARBA00006889"/>
    </source>
</evidence>
<dbReference type="InterPro" id="IPR000566">
    <property type="entry name" value="Lipocln_cytosolic_FA-bd_dom"/>
</dbReference>
<dbReference type="InterPro" id="IPR022272">
    <property type="entry name" value="Lipocalin_CS"/>
</dbReference>
<evidence type="ECO:0000256" key="6">
    <source>
        <dbReference type="ARBA" id="ARBA00022729"/>
    </source>
</evidence>
<keyword evidence="10" id="KW-0873">Pyrrolidone carboxylic acid</keyword>
<keyword evidence="8" id="KW-1015">Disulfide bond</keyword>
<dbReference type="Ensembl" id="ENSNMLT00000021967.1">
    <property type="protein sequence ID" value="ENSNMLP00000019546.1"/>
    <property type="gene ID" value="ENSNMLG00000012844.1"/>
</dbReference>
<dbReference type="PRINTS" id="PR01219">
    <property type="entry name" value="APOLIPOPROTD"/>
</dbReference>
<feature type="signal peptide" evidence="11">
    <location>
        <begin position="1"/>
        <end position="19"/>
    </location>
</feature>
<dbReference type="Pfam" id="PF08212">
    <property type="entry name" value="Lipocalin_2"/>
    <property type="match status" value="1"/>
</dbReference>
<evidence type="ECO:0000256" key="10">
    <source>
        <dbReference type="ARBA" id="ARBA00023283"/>
    </source>
</evidence>
<dbReference type="GO" id="GO:0000302">
    <property type="term" value="P:response to reactive oxygen species"/>
    <property type="evidence" value="ECO:0007669"/>
    <property type="project" value="TreeGrafter"/>
</dbReference>
<dbReference type="PANTHER" id="PTHR10612:SF34">
    <property type="entry name" value="APOLIPOPROTEIN D"/>
    <property type="match status" value="1"/>
</dbReference>
<comment type="subcellular location">
    <subcellularLocation>
        <location evidence="1">Secreted</location>
    </subcellularLocation>
</comment>
<proteinExistence type="inferred from homology"/>
<dbReference type="GO" id="GO:0007420">
    <property type="term" value="P:brain development"/>
    <property type="evidence" value="ECO:0007669"/>
    <property type="project" value="InterPro"/>
</dbReference>
<dbReference type="GO" id="GO:0008289">
    <property type="term" value="F:lipid binding"/>
    <property type="evidence" value="ECO:0007669"/>
    <property type="project" value="UniProtKB-KW"/>
</dbReference>
<dbReference type="PRINTS" id="PR02058">
    <property type="entry name" value="APODVERTBRTE"/>
</dbReference>
<organism evidence="13 14">
    <name type="scientific">Neogobius melanostomus</name>
    <name type="common">round goby</name>
    <dbReference type="NCBI Taxonomy" id="47308"/>
    <lineage>
        <taxon>Eukaryota</taxon>
        <taxon>Metazoa</taxon>
        <taxon>Chordata</taxon>
        <taxon>Craniata</taxon>
        <taxon>Vertebrata</taxon>
        <taxon>Euteleostomi</taxon>
        <taxon>Actinopterygii</taxon>
        <taxon>Neopterygii</taxon>
        <taxon>Teleostei</taxon>
        <taxon>Neoteleostei</taxon>
        <taxon>Acanthomorphata</taxon>
        <taxon>Gobiaria</taxon>
        <taxon>Gobiiformes</taxon>
        <taxon>Gobioidei</taxon>
        <taxon>Gobiidae</taxon>
        <taxon>Benthophilinae</taxon>
        <taxon>Neogobiini</taxon>
        <taxon>Neogobius</taxon>
    </lineage>
</organism>
<dbReference type="GO" id="GO:0006629">
    <property type="term" value="P:lipid metabolic process"/>
    <property type="evidence" value="ECO:0007669"/>
    <property type="project" value="TreeGrafter"/>
</dbReference>
<evidence type="ECO:0000256" key="4">
    <source>
        <dbReference type="ARBA" id="ARBA00022448"/>
    </source>
</evidence>
<dbReference type="SUPFAM" id="SSF50814">
    <property type="entry name" value="Lipocalins"/>
    <property type="match status" value="1"/>
</dbReference>